<evidence type="ECO:0000313" key="2">
    <source>
        <dbReference type="Proteomes" id="UP001157114"/>
    </source>
</evidence>
<evidence type="ECO:0000313" key="1">
    <source>
        <dbReference type="EMBL" id="GLX68016.1"/>
    </source>
</evidence>
<accession>A0ABQ6GEJ9</accession>
<protein>
    <recommendedName>
        <fullName evidence="3">Flavodoxin</fullName>
    </recommendedName>
</protein>
<proteinExistence type="predicted"/>
<keyword evidence="2" id="KW-1185">Reference proteome</keyword>
<gene>
    <name evidence="1" type="ORF">MU1_23610</name>
</gene>
<dbReference type="EMBL" id="BSSQ01000010">
    <property type="protein sequence ID" value="GLX68016.1"/>
    <property type="molecule type" value="Genomic_DNA"/>
</dbReference>
<dbReference type="RefSeq" id="WP_284238769.1">
    <property type="nucleotide sequence ID" value="NZ_BSSQ01000010.1"/>
</dbReference>
<comment type="caution">
    <text evidence="1">The sequence shown here is derived from an EMBL/GenBank/DDBJ whole genome shotgun (WGS) entry which is preliminary data.</text>
</comment>
<reference evidence="1 2" key="1">
    <citation type="submission" date="2023-03" db="EMBL/GenBank/DDBJ databases">
        <title>Draft genome sequence of the bacteria which degrade cell wall of Tricholomamatutake.</title>
        <authorList>
            <person name="Konishi Y."/>
            <person name="Fukuta Y."/>
            <person name="Shirasaka N."/>
        </authorList>
    </citation>
    <scope>NUCLEOTIDE SEQUENCE [LARGE SCALE GENOMIC DNA]</scope>
    <source>
        <strain evidence="2">mu1</strain>
    </source>
</reference>
<organism evidence="1 2">
    <name type="scientific">Paenibacillus glycanilyticus</name>
    <dbReference type="NCBI Taxonomy" id="126569"/>
    <lineage>
        <taxon>Bacteria</taxon>
        <taxon>Bacillati</taxon>
        <taxon>Bacillota</taxon>
        <taxon>Bacilli</taxon>
        <taxon>Bacillales</taxon>
        <taxon>Paenibacillaceae</taxon>
        <taxon>Paenibacillus</taxon>
    </lineage>
</organism>
<evidence type="ECO:0008006" key="3">
    <source>
        <dbReference type="Google" id="ProtNLM"/>
    </source>
</evidence>
<name>A0ABQ6GEJ9_9BACL</name>
<dbReference type="Proteomes" id="UP001157114">
    <property type="component" value="Unassembled WGS sequence"/>
</dbReference>
<sequence length="168" mass="19893">MSYVLSVYVPDARTISIIQCIEDMKKLNTEVEIHPDFSFENQSGFLPFKLIVTDCPNESLNQRMLLSGFEMSIETIKNTWIEKLFRTKKRYKQQLIISISSQDPFEMRLAWYWAAVITKRYQGLLIDEQEGDTYQGQEGIEIALQTVKEYEQSLSEENWKCHEFEEWL</sequence>